<comment type="function">
    <text evidence="3">Required for the function of coenzyme Q in the respiratory chain. May serve as a chaperone or may be involved in the transport of Q6 from its site of synthesis to the catalytic sites of the respiratory complexes.</text>
</comment>
<keyword evidence="6" id="KW-1185">Reference proteome</keyword>
<dbReference type="GO" id="GO:0048039">
    <property type="term" value="F:ubiquinone binding"/>
    <property type="evidence" value="ECO:0007669"/>
    <property type="project" value="InterPro"/>
</dbReference>
<evidence type="ECO:0000256" key="2">
    <source>
        <dbReference type="ARBA" id="ARBA00011814"/>
    </source>
</evidence>
<dbReference type="Pfam" id="PF03364">
    <property type="entry name" value="Polyketide_cyc"/>
    <property type="match status" value="1"/>
</dbReference>
<dbReference type="PANTHER" id="PTHR12901">
    <property type="entry name" value="SPERM PROTEIN HOMOLOG"/>
    <property type="match status" value="1"/>
</dbReference>
<dbReference type="Gene3D" id="3.30.530.20">
    <property type="match status" value="1"/>
</dbReference>
<feature type="domain" description="Coenzyme Q-binding protein COQ10 START" evidence="4">
    <location>
        <begin position="139"/>
        <end position="267"/>
    </location>
</feature>
<accession>I0Z0V0</accession>
<comment type="subunit">
    <text evidence="2">Interacts with coenzyme Q.</text>
</comment>
<comment type="similarity">
    <text evidence="1">Belongs to the COQ10 family.</text>
</comment>
<dbReference type="CDD" id="cd07813">
    <property type="entry name" value="COQ10p_like"/>
    <property type="match status" value="1"/>
</dbReference>
<dbReference type="AlphaFoldDB" id="I0Z0V0"/>
<evidence type="ECO:0000256" key="1">
    <source>
        <dbReference type="ARBA" id="ARBA00006885"/>
    </source>
</evidence>
<reference evidence="5 6" key="1">
    <citation type="journal article" date="2012" name="Genome Biol.">
        <title>The genome of the polar eukaryotic microalga coccomyxa subellipsoidea reveals traits of cold adaptation.</title>
        <authorList>
            <person name="Blanc G."/>
            <person name="Agarkova I."/>
            <person name="Grimwood J."/>
            <person name="Kuo A."/>
            <person name="Brueggeman A."/>
            <person name="Dunigan D."/>
            <person name="Gurnon J."/>
            <person name="Ladunga I."/>
            <person name="Lindquist E."/>
            <person name="Lucas S."/>
            <person name="Pangilinan J."/>
            <person name="Proschold T."/>
            <person name="Salamov A."/>
            <person name="Schmutz J."/>
            <person name="Weeks D."/>
            <person name="Yamada T."/>
            <person name="Claverie J.M."/>
            <person name="Grigoriev I."/>
            <person name="Van Etten J."/>
            <person name="Lomsadze A."/>
            <person name="Borodovsky M."/>
        </authorList>
    </citation>
    <scope>NUCLEOTIDE SEQUENCE [LARGE SCALE GENOMIC DNA]</scope>
    <source>
        <strain evidence="5 6">C-169</strain>
    </source>
</reference>
<comment type="caution">
    <text evidence="5">The sequence shown here is derived from an EMBL/GenBank/DDBJ whole genome shotgun (WGS) entry which is preliminary data.</text>
</comment>
<protein>
    <recommendedName>
        <fullName evidence="4">Coenzyme Q-binding protein COQ10 START domain-containing protein</fullName>
    </recommendedName>
</protein>
<evidence type="ECO:0000313" key="5">
    <source>
        <dbReference type="EMBL" id="EIE24269.1"/>
    </source>
</evidence>
<dbReference type="GeneID" id="17042267"/>
<dbReference type="InterPro" id="IPR044996">
    <property type="entry name" value="COQ10-like"/>
</dbReference>
<name>I0Z0V0_COCSC</name>
<evidence type="ECO:0000313" key="6">
    <source>
        <dbReference type="Proteomes" id="UP000007264"/>
    </source>
</evidence>
<evidence type="ECO:0000259" key="4">
    <source>
        <dbReference type="Pfam" id="PF03364"/>
    </source>
</evidence>
<dbReference type="STRING" id="574566.I0Z0V0"/>
<dbReference type="Proteomes" id="UP000007264">
    <property type="component" value="Unassembled WGS sequence"/>
</dbReference>
<dbReference type="GO" id="GO:0045333">
    <property type="term" value="P:cellular respiration"/>
    <property type="evidence" value="ECO:0007669"/>
    <property type="project" value="InterPro"/>
</dbReference>
<proteinExistence type="inferred from homology"/>
<dbReference type="OrthoDB" id="292693at2759"/>
<dbReference type="PANTHER" id="PTHR12901:SF10">
    <property type="entry name" value="COENZYME Q-BINDING PROTEIN COQ10, MITOCHONDRIAL"/>
    <property type="match status" value="1"/>
</dbReference>
<organism evidence="5 6">
    <name type="scientific">Coccomyxa subellipsoidea (strain C-169)</name>
    <name type="common">Green microalga</name>
    <dbReference type="NCBI Taxonomy" id="574566"/>
    <lineage>
        <taxon>Eukaryota</taxon>
        <taxon>Viridiplantae</taxon>
        <taxon>Chlorophyta</taxon>
        <taxon>core chlorophytes</taxon>
        <taxon>Trebouxiophyceae</taxon>
        <taxon>Trebouxiophyceae incertae sedis</taxon>
        <taxon>Coccomyxaceae</taxon>
        <taxon>Coccomyxa</taxon>
        <taxon>Coccomyxa subellipsoidea</taxon>
    </lineage>
</organism>
<dbReference type="KEGG" id="csl:COCSUDRAFT_28720"/>
<dbReference type="RefSeq" id="XP_005648813.1">
    <property type="nucleotide sequence ID" value="XM_005648756.1"/>
</dbReference>
<gene>
    <name evidence="5" type="ORF">COCSUDRAFT_28720</name>
</gene>
<evidence type="ECO:0000256" key="3">
    <source>
        <dbReference type="ARBA" id="ARBA00024947"/>
    </source>
</evidence>
<dbReference type="EMBL" id="AGSI01000006">
    <property type="protein sequence ID" value="EIE24269.1"/>
    <property type="molecule type" value="Genomic_DNA"/>
</dbReference>
<dbReference type="GO" id="GO:0005739">
    <property type="term" value="C:mitochondrion"/>
    <property type="evidence" value="ECO:0007669"/>
    <property type="project" value="TreeGrafter"/>
</dbReference>
<dbReference type="InterPro" id="IPR023393">
    <property type="entry name" value="START-like_dom_sf"/>
</dbReference>
<dbReference type="eggNOG" id="KOG3177">
    <property type="taxonomic scope" value="Eukaryota"/>
</dbReference>
<dbReference type="InterPro" id="IPR005031">
    <property type="entry name" value="COQ10_START"/>
</dbReference>
<sequence>MFANRKLLRIARLLENSICTPAFCSVARREGQASTSASASYLSSLRACAGTTRSECMPGSTLYSTVEAGRARLPAQHDLQSKRLLCSIGRAAEVCIKESTAASQKLPKALHAYQQRRSAFGLPNLNGDTSKHYQERRLIGYSPKQLYDVVAAVEHYKEFVPWCQRSEIIQERPPDFVEAELEVGFKLFVERYTSQVHLHRPGKVVSHVYDSTLFDHLDSTWEFKPGPTPGSTWLFFSVDFAFKSPLYRHIASVFFDEVVKHMMGAFEGRCKHLYGSSAFAKRAPAAQKMQTA</sequence>
<dbReference type="SUPFAM" id="SSF55961">
    <property type="entry name" value="Bet v1-like"/>
    <property type="match status" value="1"/>
</dbReference>